<proteinExistence type="predicted"/>
<keyword evidence="3" id="KW-1185">Reference proteome</keyword>
<evidence type="ECO:0000313" key="2">
    <source>
        <dbReference type="EMBL" id="KZS86659.1"/>
    </source>
</evidence>
<dbReference type="STRING" id="1314777.A0A164MFD0"/>
<dbReference type="PANTHER" id="PTHR47027">
    <property type="entry name" value="REVERSE TRANSCRIPTASE DOMAIN-CONTAINING PROTEIN"/>
    <property type="match status" value="1"/>
</dbReference>
<name>A0A164MFD0_9AGAM</name>
<gene>
    <name evidence="2" type="ORF">SISNIDRAFT_476453</name>
</gene>
<dbReference type="InterPro" id="IPR000477">
    <property type="entry name" value="RT_dom"/>
</dbReference>
<reference evidence="2 3" key="1">
    <citation type="journal article" date="2016" name="Mol. Biol. Evol.">
        <title>Comparative Genomics of Early-Diverging Mushroom-Forming Fungi Provides Insights into the Origins of Lignocellulose Decay Capabilities.</title>
        <authorList>
            <person name="Nagy L.G."/>
            <person name="Riley R."/>
            <person name="Tritt A."/>
            <person name="Adam C."/>
            <person name="Daum C."/>
            <person name="Floudas D."/>
            <person name="Sun H."/>
            <person name="Yadav J.S."/>
            <person name="Pangilinan J."/>
            <person name="Larsson K.H."/>
            <person name="Matsuura K."/>
            <person name="Barry K."/>
            <person name="Labutti K."/>
            <person name="Kuo R."/>
            <person name="Ohm R.A."/>
            <person name="Bhattacharya S.S."/>
            <person name="Shirouzu T."/>
            <person name="Yoshinaga Y."/>
            <person name="Martin F.M."/>
            <person name="Grigoriev I.V."/>
            <person name="Hibbett D.S."/>
        </authorList>
    </citation>
    <scope>NUCLEOTIDE SEQUENCE [LARGE SCALE GENOMIC DNA]</scope>
    <source>
        <strain evidence="2 3">HHB9708</strain>
    </source>
</reference>
<sequence length="462" mass="51245">MSGPVFDWIRMLYSSMLYFARLGDESSDTFGSSRGILQGDPLSPLLFILFLSDIVLPPDADDISLGPSKEPVPLLGHADDLVAQSLAAARVQRRLLFLLQWCRSNFLIINAAKSYIMAFGPLPSPLPTIYVADSPMPWKPDGKYLGAKADSRKRDVFAPHYAAQAMKARKAGALIGALRNSLGDLPLSDILLLYKARIDPILTYGCEVTPDVTPSSLLCLHREQRFFLRARLGLPTSSFSALLFSETGLWPIDFRRLELLLRYLYFLRGLPPSRLASAAYQDSLMLASSGFPCWFSDLEIVTNTLAPQLLPLVRSLLDAPVLHQHILDALTTRLTAIIAESSKLSLFKAVSLSTRSSCTSGTLSFAPALQPYLAVSRFVNRKALVRLLFSSHTLAVESLRHHSRVRPFIPRALRLCRLCALCVEDEMHALFICQGSRELLDLRTEDHSTFAICFHSVSPQLA</sequence>
<feature type="domain" description="Reverse transcriptase" evidence="1">
    <location>
        <begin position="1"/>
        <end position="149"/>
    </location>
</feature>
<evidence type="ECO:0000313" key="3">
    <source>
        <dbReference type="Proteomes" id="UP000076722"/>
    </source>
</evidence>
<dbReference type="Pfam" id="PF00078">
    <property type="entry name" value="RVT_1"/>
    <property type="match status" value="1"/>
</dbReference>
<dbReference type="PROSITE" id="PS50878">
    <property type="entry name" value="RT_POL"/>
    <property type="match status" value="1"/>
</dbReference>
<accession>A0A164MFD0</accession>
<dbReference type="PANTHER" id="PTHR47027:SF20">
    <property type="entry name" value="REVERSE TRANSCRIPTASE-LIKE PROTEIN WITH RNA-DIRECTED DNA POLYMERASE DOMAIN"/>
    <property type="match status" value="1"/>
</dbReference>
<evidence type="ECO:0000259" key="1">
    <source>
        <dbReference type="PROSITE" id="PS50878"/>
    </source>
</evidence>
<protein>
    <recommendedName>
        <fullName evidence="1">Reverse transcriptase domain-containing protein</fullName>
    </recommendedName>
</protein>
<dbReference type="AlphaFoldDB" id="A0A164MFD0"/>
<dbReference type="EMBL" id="KV419476">
    <property type="protein sequence ID" value="KZS86659.1"/>
    <property type="molecule type" value="Genomic_DNA"/>
</dbReference>
<dbReference type="Proteomes" id="UP000076722">
    <property type="component" value="Unassembled WGS sequence"/>
</dbReference>
<organism evidence="2 3">
    <name type="scientific">Sistotremastrum niveocremeum HHB9708</name>
    <dbReference type="NCBI Taxonomy" id="1314777"/>
    <lineage>
        <taxon>Eukaryota</taxon>
        <taxon>Fungi</taxon>
        <taxon>Dikarya</taxon>
        <taxon>Basidiomycota</taxon>
        <taxon>Agaricomycotina</taxon>
        <taxon>Agaricomycetes</taxon>
        <taxon>Sistotremastrales</taxon>
        <taxon>Sistotremastraceae</taxon>
        <taxon>Sertulicium</taxon>
        <taxon>Sertulicium niveocremeum</taxon>
    </lineage>
</organism>